<dbReference type="SFLD" id="SFLDG01386">
    <property type="entry name" value="main_SPASM_domain-containing"/>
    <property type="match status" value="1"/>
</dbReference>
<dbReference type="EMBL" id="JACCBX010000009">
    <property type="protein sequence ID" value="NYE07437.1"/>
    <property type="molecule type" value="Genomic_DNA"/>
</dbReference>
<organism evidence="9 10">
    <name type="scientific">Neobacillus niacini</name>
    <dbReference type="NCBI Taxonomy" id="86668"/>
    <lineage>
        <taxon>Bacteria</taxon>
        <taxon>Bacillati</taxon>
        <taxon>Bacillota</taxon>
        <taxon>Bacilli</taxon>
        <taxon>Bacillales</taxon>
        <taxon>Bacillaceae</taxon>
        <taxon>Neobacillus</taxon>
    </lineage>
</organism>
<dbReference type="InterPro" id="IPR047207">
    <property type="entry name" value="SPASM_anSME"/>
</dbReference>
<keyword evidence="4" id="KW-0479">Metal-binding</keyword>
<dbReference type="CDD" id="cd01335">
    <property type="entry name" value="Radical_SAM"/>
    <property type="match status" value="1"/>
</dbReference>
<proteinExistence type="inferred from homology"/>
<dbReference type="Proteomes" id="UP000548423">
    <property type="component" value="Unassembled WGS sequence"/>
</dbReference>
<dbReference type="InterPro" id="IPR023885">
    <property type="entry name" value="4Fe4S-binding_SPASM_dom"/>
</dbReference>
<feature type="domain" description="Radical SAM core" evidence="8">
    <location>
        <begin position="7"/>
        <end position="231"/>
    </location>
</feature>
<dbReference type="GO" id="GO:0016491">
    <property type="term" value="F:oxidoreductase activity"/>
    <property type="evidence" value="ECO:0007669"/>
    <property type="project" value="InterPro"/>
</dbReference>
<dbReference type="Gene3D" id="3.20.20.70">
    <property type="entry name" value="Aldolase class I"/>
    <property type="match status" value="1"/>
</dbReference>
<comment type="similarity">
    <text evidence="7">Belongs to the radical SAM superfamily. Anaerobic sulfatase-maturating enzyme family.</text>
</comment>
<protein>
    <recommendedName>
        <fullName evidence="8">Radical SAM core domain-containing protein</fullName>
    </recommendedName>
</protein>
<gene>
    <name evidence="9" type="ORF">F4694_004248</name>
</gene>
<evidence type="ECO:0000256" key="1">
    <source>
        <dbReference type="ARBA" id="ARBA00001966"/>
    </source>
</evidence>
<name>A0A852TIN7_9BACI</name>
<dbReference type="AlphaFoldDB" id="A0A852TIN7"/>
<dbReference type="SFLD" id="SFLDF00285">
    <property type="entry name" value="anaerobic_Ser-type_sulfatase-m"/>
    <property type="match status" value="1"/>
</dbReference>
<keyword evidence="3" id="KW-0949">S-adenosyl-L-methionine</keyword>
<reference evidence="10" key="2">
    <citation type="submission" date="2020-08" db="EMBL/GenBank/DDBJ databases">
        <title>The Agave Microbiome: Exploring the role of microbial communities in plant adaptations to desert environments.</title>
        <authorList>
            <person name="Partida-Martinez L.P."/>
        </authorList>
    </citation>
    <scope>NUCLEOTIDE SEQUENCE [LARGE SCALE GENOMIC DNA]</scope>
    <source>
        <strain evidence="10">AT2.8</strain>
    </source>
</reference>
<dbReference type="PANTHER" id="PTHR43273:SF3">
    <property type="entry name" value="ANAEROBIC SULFATASE-MATURATING ENZYME HOMOLOG ASLB-RELATED"/>
    <property type="match status" value="1"/>
</dbReference>
<evidence type="ECO:0000313" key="10">
    <source>
        <dbReference type="Proteomes" id="UP000548423"/>
    </source>
</evidence>
<dbReference type="PROSITE" id="PS51918">
    <property type="entry name" value="RADICAL_SAM"/>
    <property type="match status" value="1"/>
</dbReference>
<reference evidence="10" key="1">
    <citation type="submission" date="2020-07" db="EMBL/GenBank/DDBJ databases">
        <authorList>
            <person name="Partida-Martinez L."/>
            <person name="Huntemann M."/>
            <person name="Clum A."/>
            <person name="Wang J."/>
            <person name="Palaniappan K."/>
            <person name="Ritter S."/>
            <person name="Chen I.-M."/>
            <person name="Stamatis D."/>
            <person name="Reddy T."/>
            <person name="O'Malley R."/>
            <person name="Daum C."/>
            <person name="Shapiro N."/>
            <person name="Ivanova N."/>
            <person name="Kyrpides N."/>
            <person name="Woyke T."/>
        </authorList>
    </citation>
    <scope>NUCLEOTIDE SEQUENCE [LARGE SCALE GENOMIC DNA]</scope>
    <source>
        <strain evidence="10">AT2.8</strain>
    </source>
</reference>
<evidence type="ECO:0000256" key="6">
    <source>
        <dbReference type="ARBA" id="ARBA00023014"/>
    </source>
</evidence>
<accession>A0A852TIN7</accession>
<evidence type="ECO:0000256" key="4">
    <source>
        <dbReference type="ARBA" id="ARBA00022723"/>
    </source>
</evidence>
<dbReference type="Pfam" id="PF04055">
    <property type="entry name" value="Radical_SAM"/>
    <property type="match status" value="1"/>
</dbReference>
<keyword evidence="6" id="KW-0411">Iron-sulfur</keyword>
<dbReference type="PANTHER" id="PTHR43273">
    <property type="entry name" value="ANAEROBIC SULFATASE-MATURATING ENZYME HOMOLOG ASLB-RELATED"/>
    <property type="match status" value="1"/>
</dbReference>
<dbReference type="GO" id="GO:0051539">
    <property type="term" value="F:4 iron, 4 sulfur cluster binding"/>
    <property type="evidence" value="ECO:0007669"/>
    <property type="project" value="UniProtKB-KW"/>
</dbReference>
<evidence type="ECO:0000256" key="3">
    <source>
        <dbReference type="ARBA" id="ARBA00022691"/>
    </source>
</evidence>
<dbReference type="InterPro" id="IPR013785">
    <property type="entry name" value="Aldolase_TIM"/>
</dbReference>
<dbReference type="NCBIfam" id="TIGR03942">
    <property type="entry name" value="sulfatase_rSAM"/>
    <property type="match status" value="1"/>
</dbReference>
<dbReference type="SUPFAM" id="SSF102114">
    <property type="entry name" value="Radical SAM enzymes"/>
    <property type="match status" value="1"/>
</dbReference>
<dbReference type="SFLD" id="SFLDG01384">
    <property type="entry name" value="thioether_bond_formation_requi"/>
    <property type="match status" value="1"/>
</dbReference>
<dbReference type="GO" id="GO:0046872">
    <property type="term" value="F:metal ion binding"/>
    <property type="evidence" value="ECO:0007669"/>
    <property type="project" value="UniProtKB-KW"/>
</dbReference>
<dbReference type="NCBIfam" id="TIGR04085">
    <property type="entry name" value="rSAM_more_4Fe4S"/>
    <property type="match status" value="1"/>
</dbReference>
<dbReference type="InterPro" id="IPR023867">
    <property type="entry name" value="Sulphatase_maturase_rSAM"/>
</dbReference>
<keyword evidence="2" id="KW-0004">4Fe-4S</keyword>
<dbReference type="SFLD" id="SFLDG01072">
    <property type="entry name" value="dehydrogenase_like"/>
    <property type="match status" value="1"/>
</dbReference>
<dbReference type="CDD" id="cd21120">
    <property type="entry name" value="SPASM_anSME"/>
    <property type="match status" value="1"/>
</dbReference>
<evidence type="ECO:0000256" key="5">
    <source>
        <dbReference type="ARBA" id="ARBA00023004"/>
    </source>
</evidence>
<dbReference type="InterPro" id="IPR007197">
    <property type="entry name" value="rSAM"/>
</dbReference>
<dbReference type="Pfam" id="PF13186">
    <property type="entry name" value="SPASM"/>
    <property type="match status" value="1"/>
</dbReference>
<dbReference type="SFLD" id="SFLDS00029">
    <property type="entry name" value="Radical_SAM"/>
    <property type="match status" value="1"/>
</dbReference>
<sequence length="418" mass="47761">MNLLKLREDNFHIIAKPSGPLCNLDCHYCFYTEKEALFPGQPSYKMSDATLENFVRNYIKSQKSPEIPFVWQGGEPTLMGLDFYKKAVEFQKKYAGDKKISNSLQTNGTLLNDEWCTFLAENDFLVGLSIDGPPDIHNYYRVNRGGKPTSDQVLRGLSHLQKYKVSYNVLTCVTKESASRALEIYRYFKELGVQYLQFIPIVERLPDTKALKLGLRHATPPLLTQSEVQKAVSPWTVGSEQYGDFLIEVFDEWVRNDVGKVHVMNFEWALAAWLGLPSPICLFSETCGNAGIIEHTGDVYSCDHFMYPEYKLGNISEDSLKKMMSSTEQKEFGNVKRETLPKQCQTCEVRFACHGECPKHRFLLSDDGEPGLNYLCAGYKKYFSHIHRYMKVIVQLLEHNLPASDVMQVIKGPLIVRN</sequence>
<evidence type="ECO:0000256" key="7">
    <source>
        <dbReference type="ARBA" id="ARBA00023601"/>
    </source>
</evidence>
<comment type="caution">
    <text evidence="9">The sequence shown here is derived from an EMBL/GenBank/DDBJ whole genome shotgun (WGS) entry which is preliminary data.</text>
</comment>
<evidence type="ECO:0000313" key="9">
    <source>
        <dbReference type="EMBL" id="NYE07437.1"/>
    </source>
</evidence>
<dbReference type="InterPro" id="IPR034491">
    <property type="entry name" value="Anaerob_Ser_sulfatase-maturase"/>
</dbReference>
<dbReference type="SFLD" id="SFLDG01067">
    <property type="entry name" value="SPASM/twitch_domain_containing"/>
    <property type="match status" value="1"/>
</dbReference>
<evidence type="ECO:0000256" key="2">
    <source>
        <dbReference type="ARBA" id="ARBA00022485"/>
    </source>
</evidence>
<keyword evidence="5" id="KW-0408">Iron</keyword>
<evidence type="ECO:0000259" key="8">
    <source>
        <dbReference type="PROSITE" id="PS51918"/>
    </source>
</evidence>
<comment type="cofactor">
    <cofactor evidence="1">
        <name>[4Fe-4S] cluster</name>
        <dbReference type="ChEBI" id="CHEBI:49883"/>
    </cofactor>
</comment>
<dbReference type="InterPro" id="IPR058240">
    <property type="entry name" value="rSAM_sf"/>
</dbReference>